<dbReference type="SUPFAM" id="SSF48508">
    <property type="entry name" value="Nuclear receptor ligand-binding domain"/>
    <property type="match status" value="1"/>
</dbReference>
<evidence type="ECO:0000256" key="3">
    <source>
        <dbReference type="ARBA" id="ARBA00022833"/>
    </source>
</evidence>
<gene>
    <name evidence="10" type="ORF">FME351_LOCUS6081</name>
    <name evidence="11" type="ORF">TSG867_LOCUS16565</name>
</gene>
<dbReference type="InterPro" id="IPR001628">
    <property type="entry name" value="Znf_hrmn_rcpt"/>
</dbReference>
<dbReference type="PANTHER" id="PTHR24082">
    <property type="entry name" value="NUCLEAR HORMONE RECEPTOR"/>
    <property type="match status" value="1"/>
</dbReference>
<evidence type="ECO:0000313" key="12">
    <source>
        <dbReference type="Proteomes" id="UP000663869"/>
    </source>
</evidence>
<dbReference type="SMART" id="SM00399">
    <property type="entry name" value="ZnF_C4"/>
    <property type="match status" value="1"/>
</dbReference>
<dbReference type="PRINTS" id="PR00047">
    <property type="entry name" value="STROIDFINGER"/>
</dbReference>
<evidence type="ECO:0000256" key="7">
    <source>
        <dbReference type="ARBA" id="ARBA00023170"/>
    </source>
</evidence>
<dbReference type="EMBL" id="CAJNYU010000505">
    <property type="protein sequence ID" value="CAF3368203.1"/>
    <property type="molecule type" value="Genomic_DNA"/>
</dbReference>
<dbReference type="GO" id="GO:0000978">
    <property type="term" value="F:RNA polymerase II cis-regulatory region sequence-specific DNA binding"/>
    <property type="evidence" value="ECO:0007669"/>
    <property type="project" value="TreeGrafter"/>
</dbReference>
<organism evidence="10 12">
    <name type="scientific">Rotaria socialis</name>
    <dbReference type="NCBI Taxonomy" id="392032"/>
    <lineage>
        <taxon>Eukaryota</taxon>
        <taxon>Metazoa</taxon>
        <taxon>Spiralia</taxon>
        <taxon>Gnathifera</taxon>
        <taxon>Rotifera</taxon>
        <taxon>Eurotatoria</taxon>
        <taxon>Bdelloidea</taxon>
        <taxon>Philodinida</taxon>
        <taxon>Philodinidae</taxon>
        <taxon>Rotaria</taxon>
    </lineage>
</organism>
<dbReference type="GO" id="GO:0008270">
    <property type="term" value="F:zinc ion binding"/>
    <property type="evidence" value="ECO:0007669"/>
    <property type="project" value="UniProtKB-KW"/>
</dbReference>
<dbReference type="GO" id="GO:0030154">
    <property type="term" value="P:cell differentiation"/>
    <property type="evidence" value="ECO:0007669"/>
    <property type="project" value="TreeGrafter"/>
</dbReference>
<dbReference type="Proteomes" id="UP000663869">
    <property type="component" value="Unassembled WGS sequence"/>
</dbReference>
<dbReference type="GO" id="GO:0000122">
    <property type="term" value="P:negative regulation of transcription by RNA polymerase II"/>
    <property type="evidence" value="ECO:0007669"/>
    <property type="project" value="TreeGrafter"/>
</dbReference>
<evidence type="ECO:0000256" key="8">
    <source>
        <dbReference type="ARBA" id="ARBA00023242"/>
    </source>
</evidence>
<dbReference type="Gene3D" id="1.10.565.10">
    <property type="entry name" value="Retinoid X Receptor"/>
    <property type="match status" value="1"/>
</dbReference>
<dbReference type="PROSITE" id="PS51030">
    <property type="entry name" value="NUCLEAR_REC_DBD_2"/>
    <property type="match status" value="1"/>
</dbReference>
<dbReference type="GO" id="GO:0004879">
    <property type="term" value="F:nuclear receptor activity"/>
    <property type="evidence" value="ECO:0007669"/>
    <property type="project" value="TreeGrafter"/>
</dbReference>
<dbReference type="Gene3D" id="3.30.50.10">
    <property type="entry name" value="Erythroid Transcription Factor GATA-1, subunit A"/>
    <property type="match status" value="1"/>
</dbReference>
<keyword evidence="2" id="KW-0863">Zinc-finger</keyword>
<comment type="caution">
    <text evidence="10">The sequence shown here is derived from an EMBL/GenBank/DDBJ whole genome shotgun (WGS) entry which is preliminary data.</text>
</comment>
<dbReference type="InterPro" id="IPR013088">
    <property type="entry name" value="Znf_NHR/GATA"/>
</dbReference>
<keyword evidence="3" id="KW-0862">Zinc</keyword>
<feature type="domain" description="Nuclear receptor" evidence="9">
    <location>
        <begin position="124"/>
        <end position="206"/>
    </location>
</feature>
<sequence length="516" mass="58878">MKIFLTAKGCTVHALPTLQDIIASNNIMANINDTKLRSNEEQERSKSTKTLVIITSADNGNNGHILSCLNSTTIENFIVALNNTNRMGECQINNINNIGPFSSAEQEIPVDSYKTTNSKKRKADLTCVICGGQATGFNFEQISCESCKAFFRRNALQPIEKTKCINSDDNVLEIRCNIQYDIKHKCQRCRLLKCLQEGMRKDFIVTREKKQIKERRLEENRRSSSELINKNNNVKSENIIESKATARADLLFESILSQSSSFLTNDDWLCLSHIQNVYFSASQATPSASSAFSFELSPDRVTTFKNIIDVNNFTAIKLINFLREIPEFQQIDARDRLILVKCNLTLLLLIRYSSNFDSVRELSYDIDTAGPISLADEAFAEYFKSFFILCCGYQFNRVVLSIFHALNSIINKDPIMTQLLMIVMIFSKGLSANDDDDEQLLNDRTCIFNAQSKYTDLLFRYLMEQSSFELAVIKMTRIIEQLLKIQIVARDFQQHIKNEMDATYINPLMKSLLHLT</sequence>
<keyword evidence="6" id="KW-0804">Transcription</keyword>
<keyword evidence="5" id="KW-0238">DNA-binding</keyword>
<protein>
    <recommendedName>
        <fullName evidence="9">Nuclear receptor domain-containing protein</fullName>
    </recommendedName>
</protein>
<dbReference type="SUPFAM" id="SSF57716">
    <property type="entry name" value="Glucocorticoid receptor-like (DNA-binding domain)"/>
    <property type="match status" value="1"/>
</dbReference>
<name>A0A817XI12_9BILA</name>
<dbReference type="EMBL" id="CAJOBQ010001016">
    <property type="protein sequence ID" value="CAF4445703.1"/>
    <property type="molecule type" value="Genomic_DNA"/>
</dbReference>
<dbReference type="GO" id="GO:0045944">
    <property type="term" value="P:positive regulation of transcription by RNA polymerase II"/>
    <property type="evidence" value="ECO:0007669"/>
    <property type="project" value="TreeGrafter"/>
</dbReference>
<accession>A0A817XI12</accession>
<evidence type="ECO:0000256" key="4">
    <source>
        <dbReference type="ARBA" id="ARBA00023015"/>
    </source>
</evidence>
<dbReference type="InterPro" id="IPR035500">
    <property type="entry name" value="NHR-like_dom_sf"/>
</dbReference>
<evidence type="ECO:0000313" key="11">
    <source>
        <dbReference type="EMBL" id="CAF4445703.1"/>
    </source>
</evidence>
<dbReference type="PANTHER" id="PTHR24082:SF283">
    <property type="entry name" value="NUCLEAR HORMONE RECEPTOR HR96"/>
    <property type="match status" value="1"/>
</dbReference>
<keyword evidence="4" id="KW-0805">Transcription regulation</keyword>
<evidence type="ECO:0000256" key="6">
    <source>
        <dbReference type="ARBA" id="ARBA00023163"/>
    </source>
</evidence>
<keyword evidence="7" id="KW-0675">Receptor</keyword>
<evidence type="ECO:0000313" key="10">
    <source>
        <dbReference type="EMBL" id="CAF3368203.1"/>
    </source>
</evidence>
<evidence type="ECO:0000259" key="9">
    <source>
        <dbReference type="PROSITE" id="PS51030"/>
    </source>
</evidence>
<dbReference type="Pfam" id="PF00105">
    <property type="entry name" value="zf-C4"/>
    <property type="match status" value="1"/>
</dbReference>
<dbReference type="InterPro" id="IPR050234">
    <property type="entry name" value="Nuclear_hormone_rcpt_NR1"/>
</dbReference>
<keyword evidence="8" id="KW-0539">Nucleus</keyword>
<evidence type="ECO:0000256" key="1">
    <source>
        <dbReference type="ARBA" id="ARBA00022723"/>
    </source>
</evidence>
<dbReference type="Proteomes" id="UP000663862">
    <property type="component" value="Unassembled WGS sequence"/>
</dbReference>
<evidence type="ECO:0000256" key="2">
    <source>
        <dbReference type="ARBA" id="ARBA00022771"/>
    </source>
</evidence>
<proteinExistence type="predicted"/>
<reference evidence="10" key="1">
    <citation type="submission" date="2021-02" db="EMBL/GenBank/DDBJ databases">
        <authorList>
            <person name="Nowell W R."/>
        </authorList>
    </citation>
    <scope>NUCLEOTIDE SEQUENCE</scope>
</reference>
<keyword evidence="1" id="KW-0479">Metal-binding</keyword>
<evidence type="ECO:0000256" key="5">
    <source>
        <dbReference type="ARBA" id="ARBA00023125"/>
    </source>
</evidence>
<dbReference type="AlphaFoldDB" id="A0A817XI12"/>